<dbReference type="AlphaFoldDB" id="A0A2N3HXD2"/>
<gene>
    <name evidence="1" type="ORF">BZG02_10880</name>
</gene>
<protein>
    <submittedName>
        <fullName evidence="1">Uncharacterized protein</fullName>
    </submittedName>
</protein>
<evidence type="ECO:0000313" key="2">
    <source>
        <dbReference type="Proteomes" id="UP000233535"/>
    </source>
</evidence>
<accession>A0A2N3HXD2</accession>
<organism evidence="1 2">
    <name type="scientific">Labilibaculum filiforme</name>
    <dbReference type="NCBI Taxonomy" id="1940526"/>
    <lineage>
        <taxon>Bacteria</taxon>
        <taxon>Pseudomonadati</taxon>
        <taxon>Bacteroidota</taxon>
        <taxon>Bacteroidia</taxon>
        <taxon>Marinilabiliales</taxon>
        <taxon>Marinifilaceae</taxon>
        <taxon>Labilibaculum</taxon>
    </lineage>
</organism>
<dbReference type="Proteomes" id="UP000233535">
    <property type="component" value="Unassembled WGS sequence"/>
</dbReference>
<dbReference type="EMBL" id="MVDD01000007">
    <property type="protein sequence ID" value="PKQ62709.1"/>
    <property type="molecule type" value="Genomic_DNA"/>
</dbReference>
<evidence type="ECO:0000313" key="1">
    <source>
        <dbReference type="EMBL" id="PKQ62709.1"/>
    </source>
</evidence>
<proteinExistence type="predicted"/>
<name>A0A2N3HXD2_9BACT</name>
<sequence>MLLLPYSVTGQNNYDTFLKQDHPTPNNYLKSIFKQKDIVVFCERDHPETTQYDFFYGLVSQNWFIENVGTIIIEVATQSIQKELDDYLINGNNTLLLSICRNNTHSPLWQKTNFHDFLKRIHTLNFSLKKEQRIRIIGADIPFNWSNIKNKTDLANFKNSSVYLNRDESMSTFIIDWYKKAPKIKNKALVIMNYRHSYGNLYSTSAQNSYTPNCYRFIRIALPEISTNVFLNRFTYSKFLGLRKKHGKGKWDKSFLKNDNKPLGFALKDSPFGIDLFDDYPYLKTDLKWQDFFDHFIFYNPINEFINSFGVKNLVDDSFKSELTRRYRLFGNKLSDKKILKINTIKTY</sequence>
<dbReference type="SUPFAM" id="SSF159501">
    <property type="entry name" value="EreA/ChaN-like"/>
    <property type="match status" value="1"/>
</dbReference>
<reference evidence="1 2" key="1">
    <citation type="journal article" date="2017" name="Front. Microbiol.">
        <title>Labilibaculum manganireducens gen. nov., sp. nov. and Labilibaculum filiforme sp. nov., Novel Bacteroidetes Isolated from Subsurface Sediments of the Baltic Sea.</title>
        <authorList>
            <person name="Vandieken V."/>
            <person name="Marshall I.P."/>
            <person name="Niemann H."/>
            <person name="Engelen B."/>
            <person name="Cypionka H."/>
        </authorList>
    </citation>
    <scope>NUCLEOTIDE SEQUENCE [LARGE SCALE GENOMIC DNA]</scope>
    <source>
        <strain evidence="1 2">59.16B</strain>
    </source>
</reference>
<comment type="caution">
    <text evidence="1">The sequence shown here is derived from an EMBL/GenBank/DDBJ whole genome shotgun (WGS) entry which is preliminary data.</text>
</comment>
<keyword evidence="2" id="KW-1185">Reference proteome</keyword>